<feature type="domain" description="Sushi" evidence="6">
    <location>
        <begin position="425"/>
        <end position="495"/>
    </location>
</feature>
<feature type="domain" description="Sushi" evidence="6">
    <location>
        <begin position="141"/>
        <end position="211"/>
    </location>
</feature>
<feature type="domain" description="Sushi" evidence="6">
    <location>
        <begin position="1000"/>
        <end position="1070"/>
    </location>
</feature>
<proteinExistence type="predicted"/>
<dbReference type="PROSITE" id="PS50923">
    <property type="entry name" value="SUSHI"/>
    <property type="match status" value="17"/>
</dbReference>
<dbReference type="PANTHER" id="PTHR19325">
    <property type="entry name" value="COMPLEMENT COMPONENT-RELATED SUSHI DOMAIN-CONTAINING"/>
    <property type="match status" value="1"/>
</dbReference>
<keyword evidence="8" id="KW-1185">Reference proteome</keyword>
<evidence type="ECO:0000313" key="8">
    <source>
        <dbReference type="Proteomes" id="UP001164746"/>
    </source>
</evidence>
<dbReference type="InterPro" id="IPR050350">
    <property type="entry name" value="Compl-Cell_Adhes-Reg"/>
</dbReference>
<keyword evidence="2" id="KW-0677">Repeat</keyword>
<gene>
    <name evidence="7" type="ORF">MAR_016673</name>
</gene>
<feature type="non-terminal residue" evidence="7">
    <location>
        <position position="1"/>
    </location>
</feature>
<name>A0ABY7ECF6_MYAAR</name>
<protein>
    <submittedName>
        <fullName evidence="7">SVEP1-like protein</fullName>
    </submittedName>
</protein>
<feature type="domain" description="Sushi" evidence="6">
    <location>
        <begin position="1142"/>
        <end position="1212"/>
    </location>
</feature>
<feature type="domain" description="Sushi" evidence="6">
    <location>
        <begin position="787"/>
        <end position="857"/>
    </location>
</feature>
<feature type="domain" description="Sushi" evidence="6">
    <location>
        <begin position="929"/>
        <end position="999"/>
    </location>
</feature>
<keyword evidence="3" id="KW-1015">Disulfide bond</keyword>
<evidence type="ECO:0000256" key="3">
    <source>
        <dbReference type="ARBA" id="ARBA00023157"/>
    </source>
</evidence>
<feature type="domain" description="Sushi" evidence="6">
    <location>
        <begin position="503"/>
        <end position="573"/>
    </location>
</feature>
<feature type="domain" description="Sushi" evidence="6">
    <location>
        <begin position="212"/>
        <end position="282"/>
    </location>
</feature>
<dbReference type="InterPro" id="IPR035976">
    <property type="entry name" value="Sushi/SCR/CCP_sf"/>
</dbReference>
<comment type="caution">
    <text evidence="5">Lacks conserved residue(s) required for the propagation of feature annotation.</text>
</comment>
<evidence type="ECO:0000256" key="1">
    <source>
        <dbReference type="ARBA" id="ARBA00022659"/>
    </source>
</evidence>
<accession>A0ABY7ECF6</accession>
<evidence type="ECO:0000256" key="5">
    <source>
        <dbReference type="PROSITE-ProRule" id="PRU00302"/>
    </source>
</evidence>
<evidence type="ECO:0000259" key="6">
    <source>
        <dbReference type="PROSITE" id="PS50923"/>
    </source>
</evidence>
<feature type="domain" description="Sushi" evidence="6">
    <location>
        <begin position="574"/>
        <end position="644"/>
    </location>
</feature>
<dbReference type="EMBL" id="CP111017">
    <property type="protein sequence ID" value="WAR06715.1"/>
    <property type="molecule type" value="Genomic_DNA"/>
</dbReference>
<dbReference type="PANTHER" id="PTHR19325:SF575">
    <property type="entry name" value="LOCOMOTION-RELATED PROTEIN HIKARU GENKI"/>
    <property type="match status" value="1"/>
</dbReference>
<feature type="domain" description="Sushi" evidence="6">
    <location>
        <begin position="858"/>
        <end position="928"/>
    </location>
</feature>
<feature type="domain" description="Sushi" evidence="6">
    <location>
        <begin position="1071"/>
        <end position="1141"/>
    </location>
</feature>
<reference evidence="7" key="1">
    <citation type="submission" date="2022-11" db="EMBL/GenBank/DDBJ databases">
        <title>Centuries of genome instability and evolution in soft-shell clam transmissible cancer (bioRxiv).</title>
        <authorList>
            <person name="Hart S.F.M."/>
            <person name="Yonemitsu M.A."/>
            <person name="Giersch R.M."/>
            <person name="Beal B.F."/>
            <person name="Arriagada G."/>
            <person name="Davis B.W."/>
            <person name="Ostrander E.A."/>
            <person name="Goff S.P."/>
            <person name="Metzger M.J."/>
        </authorList>
    </citation>
    <scope>NUCLEOTIDE SEQUENCE</scope>
    <source>
        <strain evidence="7">MELC-2E11</strain>
        <tissue evidence="7">Siphon/mantle</tissue>
    </source>
</reference>
<keyword evidence="4" id="KW-0325">Glycoprotein</keyword>
<evidence type="ECO:0000256" key="2">
    <source>
        <dbReference type="ARBA" id="ARBA00022737"/>
    </source>
</evidence>
<keyword evidence="1 5" id="KW-0768">Sushi</keyword>
<dbReference type="Proteomes" id="UP001164746">
    <property type="component" value="Chromosome 6"/>
</dbReference>
<feature type="domain" description="Sushi" evidence="6">
    <location>
        <begin position="354"/>
        <end position="424"/>
    </location>
</feature>
<evidence type="ECO:0000313" key="7">
    <source>
        <dbReference type="EMBL" id="WAR06715.1"/>
    </source>
</evidence>
<sequence length="1241" mass="140101">CPISINGTDEHTKLLALNDETKRSYESNVTIQCKQGYRLKELKENENTSQSISCTDDGIWNGVFKGCERKVCPISINGTDEHTKLLALNDETKRSYESNVTIQCKQGYRLKELKENENTSQSISCTDDGIWNGVFKGCERKVCPISINGTDEHTKLLALNDETKRSYESNVTIQCKQGYRLKELKENENTSQSISCTDDGIWNGVFKGCERKVCPISINGTDEHTKLLALNDETKRSYESNVTIQCKQGYRLKELKENENTSQSISCTDDGIWNGVFKGCERKVCPISINGTDEHTKLLALNDETKRSYESNVTIQCKQGYRLKELKENENTSQSISCTDDGIWNGVFKGCERKVCPISINGTDEHTKLLALNDETKRSYESNVTIQCKQGYRLKELKENENTSQSISCTDDGIWNGVFKGCERKVCPISINGTDEHTKLLALNDETKRSYESNVTIQCKQGYRLKELKENENTSQSISCTDDGIWNGVFKGCERKVCPISINVCPISINGTDEHTKLLALNDETKRSYESNVTIQCKQGYRLKELKENENTSQSISCTDDGIWNGVFKGCERKVCPISINGTDEHTKLLALNDETKRSYESNVTIQCKQGYRLKELKENENTSQSISCTDDGIWNGVFKGCERKVCPISINGTDEHTKLLALNDETKRSYESNVTIQCKQGYRLKELKENENTSQSISCTDDGIWNGVFKGCERKVCPISINGTDEHTKLLALNDETKRSYESNVTIQCKQGYRLKELKENENTSQSISCTDDGIWNGVFKGCERKVCPISINGTDEHTKLLALNDETKRSYESNVTIQCKQGYRLKELKENENTSQSISCTDDGIWNGVFKGCERKVCPISINGTDEHTKLLALNDETKRSYESNVTIQCKQGYRLKELKENENTSQSISCTDDGIWNGVFKGCERKVCPISINGTDEHTKLLALNDETKRSYESNVTIQCKQGYRLKELKENENTSQSISCTDDGIWNGVFKGCERKVCPISINGTDEHTKLLALNDETKRSYESNVTIQCKQGYRLKELKENENTSQSISCTDDGIWNGVFKGCERKVCPISINGTDEHTKLLALNDETKRSYESNVTIQCKQGYRLKELKENENTSQSISCTDDGIWNGVFKGCERKVCPISINGTDEHTKLLALNDETKRSYESNVTIQCKQGYRLKELKENENTSQSISCTDDGIWNGVFKGCERKVCPISINGTDEHTKLLALNDETKRSYES</sequence>
<dbReference type="InterPro" id="IPR000436">
    <property type="entry name" value="Sushi_SCR_CCP_dom"/>
</dbReference>
<dbReference type="SMART" id="SM00032">
    <property type="entry name" value="CCP"/>
    <property type="match status" value="17"/>
</dbReference>
<dbReference type="Gene3D" id="2.10.70.10">
    <property type="entry name" value="Complement Module, domain 1"/>
    <property type="match status" value="17"/>
</dbReference>
<evidence type="ECO:0000256" key="4">
    <source>
        <dbReference type="ARBA" id="ARBA00023180"/>
    </source>
</evidence>
<dbReference type="Pfam" id="PF00084">
    <property type="entry name" value="Sushi"/>
    <property type="match status" value="17"/>
</dbReference>
<feature type="domain" description="Sushi" evidence="6">
    <location>
        <begin position="645"/>
        <end position="715"/>
    </location>
</feature>
<feature type="domain" description="Sushi" evidence="6">
    <location>
        <begin position="70"/>
        <end position="140"/>
    </location>
</feature>
<dbReference type="CDD" id="cd00033">
    <property type="entry name" value="CCP"/>
    <property type="match status" value="17"/>
</dbReference>
<organism evidence="7 8">
    <name type="scientific">Mya arenaria</name>
    <name type="common">Soft-shell clam</name>
    <dbReference type="NCBI Taxonomy" id="6604"/>
    <lineage>
        <taxon>Eukaryota</taxon>
        <taxon>Metazoa</taxon>
        <taxon>Spiralia</taxon>
        <taxon>Lophotrochozoa</taxon>
        <taxon>Mollusca</taxon>
        <taxon>Bivalvia</taxon>
        <taxon>Autobranchia</taxon>
        <taxon>Heteroconchia</taxon>
        <taxon>Euheterodonta</taxon>
        <taxon>Imparidentia</taxon>
        <taxon>Neoheterodontei</taxon>
        <taxon>Myida</taxon>
        <taxon>Myoidea</taxon>
        <taxon>Myidae</taxon>
        <taxon>Mya</taxon>
    </lineage>
</organism>
<feature type="domain" description="Sushi" evidence="6">
    <location>
        <begin position="1"/>
        <end position="69"/>
    </location>
</feature>
<feature type="domain" description="Sushi" evidence="6">
    <location>
        <begin position="716"/>
        <end position="786"/>
    </location>
</feature>
<dbReference type="SUPFAM" id="SSF57535">
    <property type="entry name" value="Complement control module/SCR domain"/>
    <property type="match status" value="17"/>
</dbReference>
<feature type="non-terminal residue" evidence="7">
    <location>
        <position position="1241"/>
    </location>
</feature>
<feature type="domain" description="Sushi" evidence="6">
    <location>
        <begin position="283"/>
        <end position="353"/>
    </location>
</feature>